<dbReference type="Proteomes" id="UP000778797">
    <property type="component" value="Unassembled WGS sequence"/>
</dbReference>
<evidence type="ECO:0000313" key="2">
    <source>
        <dbReference type="EMBL" id="MCC1485307.1"/>
    </source>
</evidence>
<dbReference type="RefSeq" id="WP_227477799.1">
    <property type="nucleotide sequence ID" value="NZ_JAFMPT010000019.1"/>
</dbReference>
<accession>A0ABS8ESN5</accession>
<protein>
    <recommendedName>
        <fullName evidence="4">Adhesin domain-containing protein</fullName>
    </recommendedName>
</protein>
<name>A0ABS8ESN5_9FLAO</name>
<reference evidence="2" key="2">
    <citation type="submission" date="2021-10" db="EMBL/GenBank/DDBJ databases">
        <title>Genome of Winogradskyella sp. E313.</title>
        <authorList>
            <person name="Zhou Y."/>
        </authorList>
    </citation>
    <scope>NUCLEOTIDE SEQUENCE</scope>
    <source>
        <strain evidence="2">E313</strain>
    </source>
</reference>
<comment type="caution">
    <text evidence="2">The sequence shown here is derived from an EMBL/GenBank/DDBJ whole genome shotgun (WGS) entry which is preliminary data.</text>
</comment>
<proteinExistence type="predicted"/>
<sequence>MKTKKHIQPRGIFRGAFLCFYFLGGMFYRFSQNKGETVFSAIGISKVVVNGNQIFNIDIETGEAEDIKVFSLTDGEYQDDFKVFSELKDGLLNVGLIRSPFYNKPDDKRNAHKVIAATLKIILPKNHDLSVTSDVGSVDIKGDFNTLFIQLAEGYFKFEGIARSAVVNTIEGAISIATQNADVEATSSYGKIDIEKMIVRDNRWQLQSIHGNINVVKKE</sequence>
<gene>
    <name evidence="2" type="ORF">J1C55_11950</name>
</gene>
<reference evidence="2" key="1">
    <citation type="submission" date="2021-03" db="EMBL/GenBank/DDBJ databases">
        <authorList>
            <person name="Ping X."/>
        </authorList>
    </citation>
    <scope>NUCLEOTIDE SEQUENCE</scope>
    <source>
        <strain evidence="2">E313</strain>
    </source>
</reference>
<feature type="transmembrane region" description="Helical" evidence="1">
    <location>
        <begin position="12"/>
        <end position="30"/>
    </location>
</feature>
<keyword evidence="3" id="KW-1185">Reference proteome</keyword>
<evidence type="ECO:0008006" key="4">
    <source>
        <dbReference type="Google" id="ProtNLM"/>
    </source>
</evidence>
<keyword evidence="1" id="KW-0472">Membrane</keyword>
<keyword evidence="1" id="KW-0812">Transmembrane</keyword>
<evidence type="ECO:0000256" key="1">
    <source>
        <dbReference type="SAM" id="Phobius"/>
    </source>
</evidence>
<dbReference type="EMBL" id="JAFMPT010000019">
    <property type="protein sequence ID" value="MCC1485307.1"/>
    <property type="molecule type" value="Genomic_DNA"/>
</dbReference>
<organism evidence="2 3">
    <name type="scientific">Winogradskyella immobilis</name>
    <dbReference type="NCBI Taxonomy" id="2816852"/>
    <lineage>
        <taxon>Bacteria</taxon>
        <taxon>Pseudomonadati</taxon>
        <taxon>Bacteroidota</taxon>
        <taxon>Flavobacteriia</taxon>
        <taxon>Flavobacteriales</taxon>
        <taxon>Flavobacteriaceae</taxon>
        <taxon>Winogradskyella</taxon>
    </lineage>
</organism>
<keyword evidence="1" id="KW-1133">Transmembrane helix</keyword>
<evidence type="ECO:0000313" key="3">
    <source>
        <dbReference type="Proteomes" id="UP000778797"/>
    </source>
</evidence>